<dbReference type="Proteomes" id="UP000809243">
    <property type="component" value="Unassembled WGS sequence"/>
</dbReference>
<dbReference type="InterPro" id="IPR036388">
    <property type="entry name" value="WH-like_DNA-bd_sf"/>
</dbReference>
<dbReference type="NCBIfam" id="TIGR00281">
    <property type="entry name" value="SMC-Scp complex subunit ScpB"/>
    <property type="match status" value="1"/>
</dbReference>
<keyword evidence="4" id="KW-0131">Cell cycle</keyword>
<feature type="non-terminal residue" evidence="5">
    <location>
        <position position="157"/>
    </location>
</feature>
<keyword evidence="2" id="KW-0132">Cell division</keyword>
<dbReference type="PANTHER" id="PTHR34298:SF2">
    <property type="entry name" value="SEGREGATION AND CONDENSATION PROTEIN B"/>
    <property type="match status" value="1"/>
</dbReference>
<dbReference type="GO" id="GO:0051301">
    <property type="term" value="P:cell division"/>
    <property type="evidence" value="ECO:0007669"/>
    <property type="project" value="UniProtKB-KW"/>
</dbReference>
<sequence>MKEKEKVIEAALFMAPSALNVQELQGVLGEEHYSMAKKAAFDFMNEFNKRDSALQVVQIEDSFQMRLRPEYEGRVQHLAAKAMFHPGIMKTLALIAFKQPISQSLVIKYRNNKAYDHIHRLVEDGFVAREPKGRSFTLRTTRKFLEQFGSPEEMGKK</sequence>
<proteinExistence type="predicted"/>
<dbReference type="GO" id="GO:0051304">
    <property type="term" value="P:chromosome separation"/>
    <property type="evidence" value="ECO:0007669"/>
    <property type="project" value="InterPro"/>
</dbReference>
<dbReference type="Pfam" id="PF04079">
    <property type="entry name" value="SMC_ScpB"/>
    <property type="match status" value="1"/>
</dbReference>
<keyword evidence="1" id="KW-0963">Cytoplasm</keyword>
<dbReference type="PANTHER" id="PTHR34298">
    <property type="entry name" value="SEGREGATION AND CONDENSATION PROTEIN B"/>
    <property type="match status" value="1"/>
</dbReference>
<evidence type="ECO:0000256" key="4">
    <source>
        <dbReference type="ARBA" id="ARBA00023306"/>
    </source>
</evidence>
<name>A0A938YYX7_9ARCH</name>
<protein>
    <submittedName>
        <fullName evidence="5">SMC-Scp complex subunit ScpB</fullName>
    </submittedName>
</protein>
<dbReference type="Gene3D" id="1.10.10.10">
    <property type="entry name" value="Winged helix-like DNA-binding domain superfamily/Winged helix DNA-binding domain"/>
    <property type="match status" value="2"/>
</dbReference>
<gene>
    <name evidence="5" type="primary">scpB</name>
    <name evidence="5" type="ORF">JW744_05535</name>
</gene>
<dbReference type="SUPFAM" id="SSF46785">
    <property type="entry name" value="Winged helix' DNA-binding domain"/>
    <property type="match status" value="2"/>
</dbReference>
<dbReference type="InterPro" id="IPR005234">
    <property type="entry name" value="ScpB_csome_segregation"/>
</dbReference>
<accession>A0A938YYX7</accession>
<reference evidence="5" key="1">
    <citation type="submission" date="2021-01" db="EMBL/GenBank/DDBJ databases">
        <title>Active Sulfur Cycling in an Early Earth Analoge.</title>
        <authorList>
            <person name="Hahn C.R."/>
            <person name="Youssef N.H."/>
            <person name="Elshahed M."/>
        </authorList>
    </citation>
    <scope>NUCLEOTIDE SEQUENCE</scope>
    <source>
        <strain evidence="5">Zod_Metabat.1151</strain>
    </source>
</reference>
<comment type="caution">
    <text evidence="5">The sequence shown here is derived from an EMBL/GenBank/DDBJ whole genome shotgun (WGS) entry which is preliminary data.</text>
</comment>
<dbReference type="EMBL" id="JAFGDB010000098">
    <property type="protein sequence ID" value="MBN2067903.1"/>
    <property type="molecule type" value="Genomic_DNA"/>
</dbReference>
<dbReference type="InterPro" id="IPR036390">
    <property type="entry name" value="WH_DNA-bd_sf"/>
</dbReference>
<evidence type="ECO:0000256" key="2">
    <source>
        <dbReference type="ARBA" id="ARBA00022618"/>
    </source>
</evidence>
<evidence type="ECO:0000313" key="5">
    <source>
        <dbReference type="EMBL" id="MBN2067903.1"/>
    </source>
</evidence>
<keyword evidence="3" id="KW-0159">Chromosome partition</keyword>
<evidence type="ECO:0000256" key="3">
    <source>
        <dbReference type="ARBA" id="ARBA00022829"/>
    </source>
</evidence>
<evidence type="ECO:0000256" key="1">
    <source>
        <dbReference type="ARBA" id="ARBA00022490"/>
    </source>
</evidence>
<evidence type="ECO:0000313" key="6">
    <source>
        <dbReference type="Proteomes" id="UP000809243"/>
    </source>
</evidence>
<dbReference type="AlphaFoldDB" id="A0A938YYX7"/>
<organism evidence="5 6">
    <name type="scientific">Candidatus Iainarchaeum sp</name>
    <dbReference type="NCBI Taxonomy" id="3101447"/>
    <lineage>
        <taxon>Archaea</taxon>
        <taxon>Candidatus Iainarchaeota</taxon>
        <taxon>Candidatus Iainarchaeia</taxon>
        <taxon>Candidatus Iainarchaeales</taxon>
        <taxon>Candidatus Iainarchaeaceae</taxon>
        <taxon>Candidatus Iainarchaeum</taxon>
    </lineage>
</organism>